<keyword evidence="4 6" id="KW-0472">Membrane</keyword>
<dbReference type="PANTHER" id="PTHR24064">
    <property type="entry name" value="SOLUTE CARRIER FAMILY 22 MEMBER"/>
    <property type="match status" value="1"/>
</dbReference>
<feature type="region of interest" description="Disordered" evidence="5">
    <location>
        <begin position="381"/>
        <end position="405"/>
    </location>
</feature>
<feature type="transmembrane region" description="Helical" evidence="6">
    <location>
        <begin position="191"/>
        <end position="212"/>
    </location>
</feature>
<evidence type="ECO:0000313" key="8">
    <source>
        <dbReference type="Proteomes" id="UP000821866"/>
    </source>
</evidence>
<evidence type="ECO:0000256" key="6">
    <source>
        <dbReference type="SAM" id="Phobius"/>
    </source>
</evidence>
<feature type="transmembrane region" description="Helical" evidence="6">
    <location>
        <begin position="312"/>
        <end position="331"/>
    </location>
</feature>
<comment type="subcellular location">
    <subcellularLocation>
        <location evidence="1">Membrane</location>
        <topology evidence="1">Multi-pass membrane protein</topology>
    </subcellularLocation>
</comment>
<evidence type="ECO:0000256" key="1">
    <source>
        <dbReference type="ARBA" id="ARBA00004141"/>
    </source>
</evidence>
<name>A0A9J6EQ87_RHIMP</name>
<dbReference type="GO" id="GO:0016020">
    <property type="term" value="C:membrane"/>
    <property type="evidence" value="ECO:0007669"/>
    <property type="project" value="UniProtKB-SubCell"/>
</dbReference>
<reference evidence="7" key="1">
    <citation type="journal article" date="2020" name="Cell">
        <title>Large-Scale Comparative Analyses of Tick Genomes Elucidate Their Genetic Diversity and Vector Capacities.</title>
        <authorList>
            <consortium name="Tick Genome and Microbiome Consortium (TIGMIC)"/>
            <person name="Jia N."/>
            <person name="Wang J."/>
            <person name="Shi W."/>
            <person name="Du L."/>
            <person name="Sun Y."/>
            <person name="Zhan W."/>
            <person name="Jiang J.F."/>
            <person name="Wang Q."/>
            <person name="Zhang B."/>
            <person name="Ji P."/>
            <person name="Bell-Sakyi L."/>
            <person name="Cui X.M."/>
            <person name="Yuan T.T."/>
            <person name="Jiang B.G."/>
            <person name="Yang W.F."/>
            <person name="Lam T.T."/>
            <person name="Chang Q.C."/>
            <person name="Ding S.J."/>
            <person name="Wang X.J."/>
            <person name="Zhu J.G."/>
            <person name="Ruan X.D."/>
            <person name="Zhao L."/>
            <person name="Wei J.T."/>
            <person name="Ye R.Z."/>
            <person name="Que T.C."/>
            <person name="Du C.H."/>
            <person name="Zhou Y.H."/>
            <person name="Cheng J.X."/>
            <person name="Dai P.F."/>
            <person name="Guo W.B."/>
            <person name="Han X.H."/>
            <person name="Huang E.J."/>
            <person name="Li L.F."/>
            <person name="Wei W."/>
            <person name="Gao Y.C."/>
            <person name="Liu J.Z."/>
            <person name="Shao H.Z."/>
            <person name="Wang X."/>
            <person name="Wang C.C."/>
            <person name="Yang T.C."/>
            <person name="Huo Q.B."/>
            <person name="Li W."/>
            <person name="Chen H.Y."/>
            <person name="Chen S.E."/>
            <person name="Zhou L.G."/>
            <person name="Ni X.B."/>
            <person name="Tian J.H."/>
            <person name="Sheng Y."/>
            <person name="Liu T."/>
            <person name="Pan Y.S."/>
            <person name="Xia L.Y."/>
            <person name="Li J."/>
            <person name="Zhao F."/>
            <person name="Cao W.C."/>
        </authorList>
    </citation>
    <scope>NUCLEOTIDE SEQUENCE</scope>
    <source>
        <strain evidence="7">Rmic-2018</strain>
    </source>
</reference>
<proteinExistence type="predicted"/>
<evidence type="ECO:0000256" key="4">
    <source>
        <dbReference type="ARBA" id="ARBA00023136"/>
    </source>
</evidence>
<dbReference type="InterPro" id="IPR036259">
    <property type="entry name" value="MFS_trans_sf"/>
</dbReference>
<dbReference type="EMBL" id="JABSTU010000002">
    <property type="protein sequence ID" value="KAH8036537.1"/>
    <property type="molecule type" value="Genomic_DNA"/>
</dbReference>
<evidence type="ECO:0000256" key="2">
    <source>
        <dbReference type="ARBA" id="ARBA00022692"/>
    </source>
</evidence>
<feature type="transmembrane region" description="Helical" evidence="6">
    <location>
        <begin position="48"/>
        <end position="70"/>
    </location>
</feature>
<feature type="transmembrane region" description="Helical" evidence="6">
    <location>
        <begin position="249"/>
        <end position="270"/>
    </location>
</feature>
<feature type="compositionally biased region" description="Basic and acidic residues" evidence="5">
    <location>
        <begin position="389"/>
        <end position="405"/>
    </location>
</feature>
<dbReference type="AlphaFoldDB" id="A0A9J6EQ87"/>
<dbReference type="SUPFAM" id="SSF103473">
    <property type="entry name" value="MFS general substrate transporter"/>
    <property type="match status" value="1"/>
</dbReference>
<dbReference type="VEuPathDB" id="VectorBase:LOC119179088"/>
<evidence type="ECO:0000256" key="5">
    <source>
        <dbReference type="SAM" id="MobiDB-lite"/>
    </source>
</evidence>
<gene>
    <name evidence="7" type="ORF">HPB51_001356</name>
</gene>
<feature type="transmembrane region" description="Helical" evidence="6">
    <location>
        <begin position="224"/>
        <end position="243"/>
    </location>
</feature>
<dbReference type="Gene3D" id="1.20.1250.20">
    <property type="entry name" value="MFS general substrate transporter like domains"/>
    <property type="match status" value="1"/>
</dbReference>
<protein>
    <submittedName>
        <fullName evidence="7">Uncharacterized protein</fullName>
    </submittedName>
</protein>
<evidence type="ECO:0000256" key="3">
    <source>
        <dbReference type="ARBA" id="ARBA00022989"/>
    </source>
</evidence>
<sequence length="428" mass="46797">MYSAGRSSSPACRRCGDDETLQHIVCSCPDLATERCALVSTPARRDRYCFIAMAGASVAMPATMLVLLQLRLSWEALHLALMAPTSAMALVYCSVGNESPAWLMRNWNAREAEAVAMHAARINGIPLEECRAWFARESRRRDSEMPLPLFDHSPFAIFAPEVRGSHALISYIWAATSFAFNQVNLNDIVPVQSAFAAVGVACMLPMYGAAYACCLRFGVRRSHVTAGLAFSLLALALAAAYGYQLHDASVALIVALRLLGNLVVVLAFVVTVRQYPVSARCTGLCSSFALGRLTGSLGEVLFRWAPEHRRDIVVYVMAIVMALAAVATEYLPYPGLVSASGPVEFAPSVVVLPSVQLPVYRRHRTMSLDNADYRRRSMQDSLVPLPKGPYKERAARTRRSLSDDRLPEQYSVRVSASRTSLASSASRL</sequence>
<evidence type="ECO:0000313" key="7">
    <source>
        <dbReference type="EMBL" id="KAH8036537.1"/>
    </source>
</evidence>
<keyword evidence="2 6" id="KW-0812">Transmembrane</keyword>
<comment type="caution">
    <text evidence="7">The sequence shown here is derived from an EMBL/GenBank/DDBJ whole genome shotgun (WGS) entry which is preliminary data.</text>
</comment>
<dbReference type="Proteomes" id="UP000821866">
    <property type="component" value="Chromosome 10"/>
</dbReference>
<organism evidence="7 8">
    <name type="scientific">Rhipicephalus microplus</name>
    <name type="common">Cattle tick</name>
    <name type="synonym">Boophilus microplus</name>
    <dbReference type="NCBI Taxonomy" id="6941"/>
    <lineage>
        <taxon>Eukaryota</taxon>
        <taxon>Metazoa</taxon>
        <taxon>Ecdysozoa</taxon>
        <taxon>Arthropoda</taxon>
        <taxon>Chelicerata</taxon>
        <taxon>Arachnida</taxon>
        <taxon>Acari</taxon>
        <taxon>Parasitiformes</taxon>
        <taxon>Ixodida</taxon>
        <taxon>Ixodoidea</taxon>
        <taxon>Ixodidae</taxon>
        <taxon>Rhipicephalinae</taxon>
        <taxon>Rhipicephalus</taxon>
        <taxon>Boophilus</taxon>
    </lineage>
</organism>
<reference evidence="7" key="2">
    <citation type="submission" date="2021-09" db="EMBL/GenBank/DDBJ databases">
        <authorList>
            <person name="Jia N."/>
            <person name="Wang J."/>
            <person name="Shi W."/>
            <person name="Du L."/>
            <person name="Sun Y."/>
            <person name="Zhan W."/>
            <person name="Jiang J."/>
            <person name="Wang Q."/>
            <person name="Zhang B."/>
            <person name="Ji P."/>
            <person name="Sakyi L.B."/>
            <person name="Cui X."/>
            <person name="Yuan T."/>
            <person name="Jiang B."/>
            <person name="Yang W."/>
            <person name="Lam T.T.-Y."/>
            <person name="Chang Q."/>
            <person name="Ding S."/>
            <person name="Wang X."/>
            <person name="Zhu J."/>
            <person name="Ruan X."/>
            <person name="Zhao L."/>
            <person name="Wei J."/>
            <person name="Que T."/>
            <person name="Du C."/>
            <person name="Cheng J."/>
            <person name="Dai P."/>
            <person name="Han X."/>
            <person name="Huang E."/>
            <person name="Gao Y."/>
            <person name="Liu J."/>
            <person name="Shao H."/>
            <person name="Ye R."/>
            <person name="Li L."/>
            <person name="Wei W."/>
            <person name="Wang X."/>
            <person name="Wang C."/>
            <person name="Huo Q."/>
            <person name="Li W."/>
            <person name="Guo W."/>
            <person name="Chen H."/>
            <person name="Chen S."/>
            <person name="Zhou L."/>
            <person name="Zhou L."/>
            <person name="Ni X."/>
            <person name="Tian J."/>
            <person name="Zhou Y."/>
            <person name="Sheng Y."/>
            <person name="Liu T."/>
            <person name="Pan Y."/>
            <person name="Xia L."/>
            <person name="Li J."/>
            <person name="Zhao F."/>
            <person name="Cao W."/>
        </authorList>
    </citation>
    <scope>NUCLEOTIDE SEQUENCE</scope>
    <source>
        <strain evidence="7">Rmic-2018</strain>
        <tissue evidence="7">Larvae</tissue>
    </source>
</reference>
<accession>A0A9J6EQ87</accession>
<keyword evidence="3 6" id="KW-1133">Transmembrane helix</keyword>
<keyword evidence="8" id="KW-1185">Reference proteome</keyword>